<comment type="domain">
    <text evidence="12">The histidine box domains are involved in binding the catalytic metal ions.</text>
</comment>
<dbReference type="Proteomes" id="UP000069940">
    <property type="component" value="Unassembled WGS sequence"/>
</dbReference>
<feature type="transmembrane region" description="Helical" evidence="14">
    <location>
        <begin position="239"/>
        <end position="258"/>
    </location>
</feature>
<organism evidence="16 17">
    <name type="scientific">Aedes albopictus</name>
    <name type="common">Asian tiger mosquito</name>
    <name type="synonym">Stegomyia albopicta</name>
    <dbReference type="NCBI Taxonomy" id="7160"/>
    <lineage>
        <taxon>Eukaryota</taxon>
        <taxon>Metazoa</taxon>
        <taxon>Ecdysozoa</taxon>
        <taxon>Arthropoda</taxon>
        <taxon>Hexapoda</taxon>
        <taxon>Insecta</taxon>
        <taxon>Pterygota</taxon>
        <taxon>Neoptera</taxon>
        <taxon>Endopterygota</taxon>
        <taxon>Diptera</taxon>
        <taxon>Nematocera</taxon>
        <taxon>Culicoidea</taxon>
        <taxon>Culicidae</taxon>
        <taxon>Culicinae</taxon>
        <taxon>Aedini</taxon>
        <taxon>Aedes</taxon>
        <taxon>Stegomyia</taxon>
    </lineage>
</organism>
<dbReference type="RefSeq" id="XP_029722928.2">
    <property type="nucleotide sequence ID" value="XM_029867068.2"/>
</dbReference>
<name>A0ABM1YEY8_AEDAL</name>
<dbReference type="PANTHER" id="PTHR11351:SF21">
    <property type="entry name" value="GH07782P"/>
    <property type="match status" value="1"/>
</dbReference>
<dbReference type="GeneID" id="109430325"/>
<evidence type="ECO:0000256" key="10">
    <source>
        <dbReference type="ARBA" id="ARBA00023136"/>
    </source>
</evidence>
<dbReference type="EnsemblMetazoa" id="AALFPA23_008557.R11569">
    <property type="protein sequence ID" value="AALFPA23_008557.P11569"/>
    <property type="gene ID" value="AALFPA23_008557"/>
</dbReference>
<evidence type="ECO:0000256" key="2">
    <source>
        <dbReference type="ARBA" id="ARBA00009295"/>
    </source>
</evidence>
<evidence type="ECO:0000313" key="16">
    <source>
        <dbReference type="EnsemblMetazoa" id="AALFPA23_008557.P11569"/>
    </source>
</evidence>
<keyword evidence="7 12" id="KW-0560">Oxidoreductase</keyword>
<evidence type="ECO:0000256" key="8">
    <source>
        <dbReference type="ARBA" id="ARBA00023004"/>
    </source>
</evidence>
<protein>
    <recommendedName>
        <fullName evidence="15">Fatty acid desaturase domain-containing protein</fullName>
    </recommendedName>
</protein>
<keyword evidence="13" id="KW-0175">Coiled coil</keyword>
<evidence type="ECO:0000256" key="1">
    <source>
        <dbReference type="ARBA" id="ARBA00004141"/>
    </source>
</evidence>
<evidence type="ECO:0000256" key="12">
    <source>
        <dbReference type="RuleBase" id="RU000581"/>
    </source>
</evidence>
<dbReference type="PRINTS" id="PR00075">
    <property type="entry name" value="FACDDSATRASE"/>
</dbReference>
<keyword evidence="17" id="KW-1185">Reference proteome</keyword>
<accession>A0ABM1YEY8</accession>
<evidence type="ECO:0000256" key="9">
    <source>
        <dbReference type="ARBA" id="ARBA00023098"/>
    </source>
</evidence>
<dbReference type="Pfam" id="PF00487">
    <property type="entry name" value="FA_desaturase"/>
    <property type="match status" value="1"/>
</dbReference>
<dbReference type="InterPro" id="IPR015876">
    <property type="entry name" value="Acyl-CoA_DS"/>
</dbReference>
<evidence type="ECO:0000256" key="11">
    <source>
        <dbReference type="ARBA" id="ARBA00023160"/>
    </source>
</evidence>
<feature type="domain" description="Fatty acid desaturase" evidence="15">
    <location>
        <begin position="119"/>
        <end position="325"/>
    </location>
</feature>
<evidence type="ECO:0000256" key="7">
    <source>
        <dbReference type="ARBA" id="ARBA00023002"/>
    </source>
</evidence>
<evidence type="ECO:0000259" key="15">
    <source>
        <dbReference type="Pfam" id="PF00487"/>
    </source>
</evidence>
<keyword evidence="6 14" id="KW-1133">Transmembrane helix</keyword>
<evidence type="ECO:0000256" key="6">
    <source>
        <dbReference type="ARBA" id="ARBA00022989"/>
    </source>
</evidence>
<feature type="transmembrane region" description="Helical" evidence="14">
    <location>
        <begin position="120"/>
        <end position="143"/>
    </location>
</feature>
<reference evidence="16" key="2">
    <citation type="submission" date="2025-05" db="UniProtKB">
        <authorList>
            <consortium name="EnsemblMetazoa"/>
        </authorList>
    </citation>
    <scope>IDENTIFICATION</scope>
    <source>
        <strain evidence="16">Foshan</strain>
    </source>
</reference>
<evidence type="ECO:0000256" key="5">
    <source>
        <dbReference type="ARBA" id="ARBA00022832"/>
    </source>
</evidence>
<proteinExistence type="inferred from homology"/>
<comment type="cofactor">
    <cofactor evidence="12">
        <name>Fe(2+)</name>
        <dbReference type="ChEBI" id="CHEBI:29033"/>
    </cofactor>
</comment>
<keyword evidence="11 12" id="KW-0275">Fatty acid biosynthesis</keyword>
<evidence type="ECO:0000256" key="4">
    <source>
        <dbReference type="ARBA" id="ARBA00022692"/>
    </source>
</evidence>
<comment type="similarity">
    <text evidence="2 12">Belongs to the fatty acid desaturase type 1 family.</text>
</comment>
<keyword evidence="5" id="KW-0276">Fatty acid metabolism</keyword>
<keyword evidence="3 12" id="KW-0444">Lipid biosynthesis</keyword>
<reference evidence="17" key="1">
    <citation type="journal article" date="2015" name="Proc. Natl. Acad. Sci. U.S.A.">
        <title>Genome sequence of the Asian Tiger mosquito, Aedes albopictus, reveals insights into its biology, genetics, and evolution.</title>
        <authorList>
            <person name="Chen X.G."/>
            <person name="Jiang X."/>
            <person name="Gu J."/>
            <person name="Xu M."/>
            <person name="Wu Y."/>
            <person name="Deng Y."/>
            <person name="Zhang C."/>
            <person name="Bonizzoni M."/>
            <person name="Dermauw W."/>
            <person name="Vontas J."/>
            <person name="Armbruster P."/>
            <person name="Huang X."/>
            <person name="Yang Y."/>
            <person name="Zhang H."/>
            <person name="He W."/>
            <person name="Peng H."/>
            <person name="Liu Y."/>
            <person name="Wu K."/>
            <person name="Chen J."/>
            <person name="Lirakis M."/>
            <person name="Topalis P."/>
            <person name="Van Leeuwen T."/>
            <person name="Hall A.B."/>
            <person name="Jiang X."/>
            <person name="Thorpe C."/>
            <person name="Mueller R.L."/>
            <person name="Sun C."/>
            <person name="Waterhouse R.M."/>
            <person name="Yan G."/>
            <person name="Tu Z.J."/>
            <person name="Fang X."/>
            <person name="James A.A."/>
        </authorList>
    </citation>
    <scope>NUCLEOTIDE SEQUENCE [LARGE SCALE GENOMIC DNA]</scope>
    <source>
        <strain evidence="17">Foshan</strain>
    </source>
</reference>
<dbReference type="CDD" id="cd03505">
    <property type="entry name" value="Delta9-FADS-like"/>
    <property type="match status" value="1"/>
</dbReference>
<keyword evidence="4 12" id="KW-0812">Transmembrane</keyword>
<feature type="transmembrane region" description="Helical" evidence="14">
    <location>
        <begin position="95"/>
        <end position="114"/>
    </location>
</feature>
<dbReference type="InterPro" id="IPR005804">
    <property type="entry name" value="FA_desaturase_dom"/>
</dbReference>
<feature type="coiled-coil region" evidence="13">
    <location>
        <begin position="9"/>
        <end position="36"/>
    </location>
</feature>
<comment type="subcellular location">
    <subcellularLocation>
        <location evidence="1">Membrane</location>
        <topology evidence="1">Multi-pass membrane protein</topology>
    </subcellularLocation>
</comment>
<evidence type="ECO:0000256" key="3">
    <source>
        <dbReference type="ARBA" id="ARBA00022516"/>
    </source>
</evidence>
<dbReference type="PANTHER" id="PTHR11351">
    <property type="entry name" value="ACYL-COA DESATURASE"/>
    <property type="match status" value="1"/>
</dbReference>
<keyword evidence="9" id="KW-0443">Lipid metabolism</keyword>
<evidence type="ECO:0000256" key="14">
    <source>
        <dbReference type="SAM" id="Phobius"/>
    </source>
</evidence>
<evidence type="ECO:0000313" key="17">
    <source>
        <dbReference type="Proteomes" id="UP000069940"/>
    </source>
</evidence>
<evidence type="ECO:0000256" key="13">
    <source>
        <dbReference type="SAM" id="Coils"/>
    </source>
</evidence>
<sequence length="397" mass="46166">MAVIKMIPKQIKLADLDQLSRKMEAAIAERKKIIEDVNNNELSLSDNKSISEQEVEKYLDNYKAWKQTAWGHRLTCILRDCFGYEFDAEIKWHNVISISAFHLIAVLAVLRYYMDASVAIVLWGFFVGGCAGFGVTAGVHRLWCHKAYKAKLPLRIILMCCYSIAGQNTIYDWVRDHRIHHKYSETDGDPHNSNRGFLYAHVGWLMLRKHPECIKKGRLIDMTDITSDPVVQFHHKHFILMKILFCFFLPTFIPWYFFGETFTMAFFSQCFVRYVLSLNFTWLVNSAAHIYGNRPYDQRIQPVENKAVSIVAMGEGWHNYHHVFPWDYKAAELGNYSVNVTTFWLDVFAKIGWAYDLKEPSKELVRRTIEKYGDGTHLAISTKDRIEVPDPEESKSL</sequence>
<keyword evidence="8" id="KW-0408">Iron</keyword>
<keyword evidence="10 14" id="KW-0472">Membrane</keyword>